<evidence type="ECO:0000256" key="1">
    <source>
        <dbReference type="SAM" id="Phobius"/>
    </source>
</evidence>
<keyword evidence="1" id="KW-0472">Membrane</keyword>
<keyword evidence="1" id="KW-1133">Transmembrane helix</keyword>
<dbReference type="EMBL" id="KB469301">
    <property type="protein sequence ID" value="EPQ55669.1"/>
    <property type="molecule type" value="Genomic_DNA"/>
</dbReference>
<organism evidence="3 4">
    <name type="scientific">Gloeophyllum trabeum (strain ATCC 11539 / FP-39264 / Madison 617)</name>
    <name type="common">Brown rot fungus</name>
    <dbReference type="NCBI Taxonomy" id="670483"/>
    <lineage>
        <taxon>Eukaryota</taxon>
        <taxon>Fungi</taxon>
        <taxon>Dikarya</taxon>
        <taxon>Basidiomycota</taxon>
        <taxon>Agaricomycotina</taxon>
        <taxon>Agaricomycetes</taxon>
        <taxon>Gloeophyllales</taxon>
        <taxon>Gloeophyllaceae</taxon>
        <taxon>Gloeophyllum</taxon>
    </lineage>
</organism>
<dbReference type="RefSeq" id="XP_007865724.1">
    <property type="nucleotide sequence ID" value="XM_007867533.1"/>
</dbReference>
<dbReference type="Proteomes" id="UP000030669">
    <property type="component" value="Unassembled WGS sequence"/>
</dbReference>
<accession>S7RRQ7</accession>
<dbReference type="KEGG" id="gtr:GLOTRDRAFT_115949"/>
<protein>
    <recommendedName>
        <fullName evidence="2">Ubiquitin 3 binding protein But2 C-terminal domain-containing protein</fullName>
    </recommendedName>
</protein>
<evidence type="ECO:0000259" key="2">
    <source>
        <dbReference type="Pfam" id="PF09792"/>
    </source>
</evidence>
<evidence type="ECO:0000313" key="4">
    <source>
        <dbReference type="Proteomes" id="UP000030669"/>
    </source>
</evidence>
<dbReference type="Pfam" id="PF09792">
    <property type="entry name" value="But2"/>
    <property type="match status" value="1"/>
</dbReference>
<keyword evidence="4" id="KW-1185">Reference proteome</keyword>
<dbReference type="GeneID" id="19300120"/>
<name>S7RRQ7_GLOTA</name>
<reference evidence="3 4" key="1">
    <citation type="journal article" date="2012" name="Science">
        <title>The Paleozoic origin of enzymatic lignin decomposition reconstructed from 31 fungal genomes.</title>
        <authorList>
            <person name="Floudas D."/>
            <person name="Binder M."/>
            <person name="Riley R."/>
            <person name="Barry K."/>
            <person name="Blanchette R.A."/>
            <person name="Henrissat B."/>
            <person name="Martinez A.T."/>
            <person name="Otillar R."/>
            <person name="Spatafora J.W."/>
            <person name="Yadav J.S."/>
            <person name="Aerts A."/>
            <person name="Benoit I."/>
            <person name="Boyd A."/>
            <person name="Carlson A."/>
            <person name="Copeland A."/>
            <person name="Coutinho P.M."/>
            <person name="de Vries R.P."/>
            <person name="Ferreira P."/>
            <person name="Findley K."/>
            <person name="Foster B."/>
            <person name="Gaskell J."/>
            <person name="Glotzer D."/>
            <person name="Gorecki P."/>
            <person name="Heitman J."/>
            <person name="Hesse C."/>
            <person name="Hori C."/>
            <person name="Igarashi K."/>
            <person name="Jurgens J.A."/>
            <person name="Kallen N."/>
            <person name="Kersten P."/>
            <person name="Kohler A."/>
            <person name="Kuees U."/>
            <person name="Kumar T.K.A."/>
            <person name="Kuo A."/>
            <person name="LaButti K."/>
            <person name="Larrondo L.F."/>
            <person name="Lindquist E."/>
            <person name="Ling A."/>
            <person name="Lombard V."/>
            <person name="Lucas S."/>
            <person name="Lundell T."/>
            <person name="Martin R."/>
            <person name="McLaughlin D.J."/>
            <person name="Morgenstern I."/>
            <person name="Morin E."/>
            <person name="Murat C."/>
            <person name="Nagy L.G."/>
            <person name="Nolan M."/>
            <person name="Ohm R.A."/>
            <person name="Patyshakuliyeva A."/>
            <person name="Rokas A."/>
            <person name="Ruiz-Duenas F.J."/>
            <person name="Sabat G."/>
            <person name="Salamov A."/>
            <person name="Samejima M."/>
            <person name="Schmutz J."/>
            <person name="Slot J.C."/>
            <person name="St John F."/>
            <person name="Stenlid J."/>
            <person name="Sun H."/>
            <person name="Sun S."/>
            <person name="Syed K."/>
            <person name="Tsang A."/>
            <person name="Wiebenga A."/>
            <person name="Young D."/>
            <person name="Pisabarro A."/>
            <person name="Eastwood D.C."/>
            <person name="Martin F."/>
            <person name="Cullen D."/>
            <person name="Grigoriev I.V."/>
            <person name="Hibbett D.S."/>
        </authorList>
    </citation>
    <scope>NUCLEOTIDE SEQUENCE [LARGE SCALE GENOMIC DNA]</scope>
    <source>
        <strain evidence="3 4">ATCC 11539</strain>
    </source>
</reference>
<feature type="transmembrane region" description="Helical" evidence="1">
    <location>
        <begin position="37"/>
        <end position="57"/>
    </location>
</feature>
<sequence length="281" mass="31855">MQNYRRLPSEEEADSSFPERLVPLELEQEKSALSRNLVWLVVACALCTVANIAATGINMRLHAVEPKFGTPHTLKTIRRPNQFIGLDKVERGQVTYTPFANYPALLTQVDASNPNYVYSDDPLRWKTSRGSISPDDRRVLLTATVSTIAQFRILDYGMERCELMVQVAADQTLGPESSMRLSESFANSSKPEPGCISVWRLDAPEPLDPKRLWWRNKPTRISQVAAFDPQVDPPSVYRFDCVQDSLHSFEIVAEDESCYMEWWQDKGTSTSAIYLQQSMSV</sequence>
<evidence type="ECO:0000313" key="3">
    <source>
        <dbReference type="EMBL" id="EPQ55669.1"/>
    </source>
</evidence>
<dbReference type="eggNOG" id="ENOG502SRG8">
    <property type="taxonomic scope" value="Eukaryota"/>
</dbReference>
<dbReference type="OrthoDB" id="61113at2759"/>
<proteinExistence type="predicted"/>
<dbReference type="HOGENOM" id="CLU_055652_0_0_1"/>
<gene>
    <name evidence="3" type="ORF">GLOTRDRAFT_115949</name>
</gene>
<dbReference type="AlphaFoldDB" id="S7RRQ7"/>
<dbReference type="OMA" id="YASPYIG"/>
<keyword evidence="1" id="KW-0812">Transmembrane</keyword>
<dbReference type="InterPro" id="IPR018620">
    <property type="entry name" value="Ubiquitin3-bd_protein_But2_C"/>
</dbReference>
<feature type="domain" description="Ubiquitin 3 binding protein But2 C-terminal" evidence="2">
    <location>
        <begin position="102"/>
        <end position="265"/>
    </location>
</feature>